<comment type="caution">
    <text evidence="1">The sequence shown here is derived from an EMBL/GenBank/DDBJ whole genome shotgun (WGS) entry which is preliminary data.</text>
</comment>
<evidence type="ECO:0000313" key="2">
    <source>
        <dbReference type="Proteomes" id="UP001155483"/>
    </source>
</evidence>
<dbReference type="RefSeq" id="WP_279297724.1">
    <property type="nucleotide sequence ID" value="NZ_JAOTIF010000011.1"/>
</dbReference>
<name>A0A9X3BG44_9BACT</name>
<protein>
    <submittedName>
        <fullName evidence="1">Uncharacterized protein</fullName>
    </submittedName>
</protein>
<accession>A0A9X3BG44</accession>
<organism evidence="1 2">
    <name type="scientific">Paraflavisolibacter caeni</name>
    <dbReference type="NCBI Taxonomy" id="2982496"/>
    <lineage>
        <taxon>Bacteria</taxon>
        <taxon>Pseudomonadati</taxon>
        <taxon>Bacteroidota</taxon>
        <taxon>Chitinophagia</taxon>
        <taxon>Chitinophagales</taxon>
        <taxon>Chitinophagaceae</taxon>
        <taxon>Paraflavisolibacter</taxon>
    </lineage>
</organism>
<sequence length="87" mass="10136">MNLEVVKNIHFSKLVKSSDRLREFNFRKVGGASGGYFHVDVPDDRGNRIIFQMYKNDGQWRIADEYVPNWIAALEDQFSEVIEGEIE</sequence>
<reference evidence="1" key="2">
    <citation type="submission" date="2023-04" db="EMBL/GenBank/DDBJ databases">
        <title>Paracnuella aquatica gen. nov., sp. nov., a member of the family Chitinophagaceae isolated from a hot spring.</title>
        <authorList>
            <person name="Wang C."/>
        </authorList>
    </citation>
    <scope>NUCLEOTIDE SEQUENCE</scope>
    <source>
        <strain evidence="1">LB-8</strain>
    </source>
</reference>
<reference evidence="1" key="1">
    <citation type="submission" date="2022-09" db="EMBL/GenBank/DDBJ databases">
        <authorList>
            <person name="Yuan C."/>
            <person name="Ke Z."/>
        </authorList>
    </citation>
    <scope>NUCLEOTIDE SEQUENCE</scope>
    <source>
        <strain evidence="1">LB-8</strain>
    </source>
</reference>
<gene>
    <name evidence="1" type="ORF">OCK74_14270</name>
</gene>
<dbReference type="Proteomes" id="UP001155483">
    <property type="component" value="Unassembled WGS sequence"/>
</dbReference>
<dbReference type="EMBL" id="JAOTIF010000011">
    <property type="protein sequence ID" value="MCU7550284.1"/>
    <property type="molecule type" value="Genomic_DNA"/>
</dbReference>
<keyword evidence="2" id="KW-1185">Reference proteome</keyword>
<evidence type="ECO:0000313" key="1">
    <source>
        <dbReference type="EMBL" id="MCU7550284.1"/>
    </source>
</evidence>
<dbReference type="AlphaFoldDB" id="A0A9X3BG44"/>
<proteinExistence type="predicted"/>